<gene>
    <name evidence="2" type="ORF">ACFQDI_16000</name>
</gene>
<reference evidence="3" key="1">
    <citation type="journal article" date="2019" name="Int. J. Syst. Evol. Microbiol.">
        <title>The Global Catalogue of Microorganisms (GCM) 10K type strain sequencing project: providing services to taxonomists for standard genome sequencing and annotation.</title>
        <authorList>
            <consortium name="The Broad Institute Genomics Platform"/>
            <consortium name="The Broad Institute Genome Sequencing Center for Infectious Disease"/>
            <person name="Wu L."/>
            <person name="Ma J."/>
        </authorList>
    </citation>
    <scope>NUCLEOTIDE SEQUENCE [LARGE SCALE GENOMIC DNA]</scope>
    <source>
        <strain evidence="3">CGMCC 4.1469</strain>
    </source>
</reference>
<feature type="transmembrane region" description="Helical" evidence="1">
    <location>
        <begin position="314"/>
        <end position="339"/>
    </location>
</feature>
<proteinExistence type="predicted"/>
<evidence type="ECO:0008006" key="4">
    <source>
        <dbReference type="Google" id="ProtNLM"/>
    </source>
</evidence>
<evidence type="ECO:0000313" key="3">
    <source>
        <dbReference type="Proteomes" id="UP001596052"/>
    </source>
</evidence>
<name>A0ABW0KUR3_9BACT</name>
<feature type="transmembrane region" description="Helical" evidence="1">
    <location>
        <begin position="168"/>
        <end position="192"/>
    </location>
</feature>
<feature type="transmembrane region" description="Helical" evidence="1">
    <location>
        <begin position="434"/>
        <end position="458"/>
    </location>
</feature>
<comment type="caution">
    <text evidence="2">The sequence shown here is derived from an EMBL/GenBank/DDBJ whole genome shotgun (WGS) entry which is preliminary data.</text>
</comment>
<feature type="transmembrane region" description="Helical" evidence="1">
    <location>
        <begin position="213"/>
        <end position="235"/>
    </location>
</feature>
<keyword evidence="1" id="KW-0472">Membrane</keyword>
<feature type="transmembrane region" description="Helical" evidence="1">
    <location>
        <begin position="351"/>
        <end position="370"/>
    </location>
</feature>
<protein>
    <recommendedName>
        <fullName evidence="4">ABC-2 family transporter protein</fullName>
    </recommendedName>
</protein>
<feature type="transmembrane region" description="Helical" evidence="1">
    <location>
        <begin position="377"/>
        <end position="401"/>
    </location>
</feature>
<keyword evidence="3" id="KW-1185">Reference proteome</keyword>
<dbReference type="Proteomes" id="UP001596052">
    <property type="component" value="Unassembled WGS sequence"/>
</dbReference>
<feature type="transmembrane region" description="Helical" evidence="1">
    <location>
        <begin position="255"/>
        <end position="285"/>
    </location>
</feature>
<keyword evidence="1" id="KW-0812">Transmembrane</keyword>
<keyword evidence="1" id="KW-1133">Transmembrane helix</keyword>
<evidence type="ECO:0000313" key="2">
    <source>
        <dbReference type="EMBL" id="MFC5456366.1"/>
    </source>
</evidence>
<feature type="transmembrane region" description="Helical" evidence="1">
    <location>
        <begin position="55"/>
        <end position="76"/>
    </location>
</feature>
<feature type="transmembrane region" description="Helical" evidence="1">
    <location>
        <begin position="112"/>
        <end position="133"/>
    </location>
</feature>
<evidence type="ECO:0000256" key="1">
    <source>
        <dbReference type="SAM" id="Phobius"/>
    </source>
</evidence>
<sequence>MNAAPVITDFPDRLSPMVVKELRQGLRTRLFGGVLVTLHLMLVLLTLMSGGAENAAAVSGWFDGIITLVLCIIMPLRGFSAVADELKSGTLDMLALTRLSAGRIIFGKWAAIASQSLLLMLSIMPYVVARFVFGGLDLFGEVAALFYKWLAGLVLAAVIVALSTQRQFWLRAVVVFLPLMMTGCGAFSLIIMSRMGGGMSSGRVFTFFTKSGGGSTLLLVVALAAWAVFFFLSLAATRIAPAASLLSVVKRSVHLAMFLSLMLLGWLTGSAAAMGVTVAGVLSLLMMDALTERVNEVPSVYAAFYQRGWLGRAALWLLAPGWVTGLVYSALLVALAAFYVSWSRGTEEAKFVFIGASGTCMIAALLQLFPTRKSRDLLLPFIVFSLLVNVLLVSLGSLLLLPLKIKSTTAWFSTALPQLLPAGYANAQPGDKAALLQLGLLTSSVWPALLLVAAVLAWRHARAARQEGLRIVHAAKGGAAV</sequence>
<dbReference type="RefSeq" id="WP_377168533.1">
    <property type="nucleotide sequence ID" value="NZ_JBHSMQ010000005.1"/>
</dbReference>
<organism evidence="2 3">
    <name type="scientific">Prosthecobacter fluviatilis</name>
    <dbReference type="NCBI Taxonomy" id="445931"/>
    <lineage>
        <taxon>Bacteria</taxon>
        <taxon>Pseudomonadati</taxon>
        <taxon>Verrucomicrobiota</taxon>
        <taxon>Verrucomicrobiia</taxon>
        <taxon>Verrucomicrobiales</taxon>
        <taxon>Verrucomicrobiaceae</taxon>
        <taxon>Prosthecobacter</taxon>
    </lineage>
</organism>
<accession>A0ABW0KUR3</accession>
<feature type="transmembrane region" description="Helical" evidence="1">
    <location>
        <begin position="30"/>
        <end position="49"/>
    </location>
</feature>
<feature type="transmembrane region" description="Helical" evidence="1">
    <location>
        <begin position="145"/>
        <end position="162"/>
    </location>
</feature>
<dbReference type="EMBL" id="JBHSMQ010000005">
    <property type="protein sequence ID" value="MFC5456366.1"/>
    <property type="molecule type" value="Genomic_DNA"/>
</dbReference>